<reference evidence="1" key="1">
    <citation type="submission" date="2021-04" db="EMBL/GenBank/DDBJ databases">
        <authorList>
            <person name="Tunstrom K."/>
        </authorList>
    </citation>
    <scope>NUCLEOTIDE SEQUENCE</scope>
</reference>
<gene>
    <name evidence="1" type="ORF">PAPOLLO_LOCUS14451</name>
</gene>
<evidence type="ECO:0000313" key="1">
    <source>
        <dbReference type="EMBL" id="CAG5004768.1"/>
    </source>
</evidence>
<name>A0A8S3X8L9_PARAO</name>
<accession>A0A8S3X8L9</accession>
<protein>
    <submittedName>
        <fullName evidence="1">(apollo) hypothetical protein</fullName>
    </submittedName>
</protein>
<comment type="caution">
    <text evidence="1">The sequence shown here is derived from an EMBL/GenBank/DDBJ whole genome shotgun (WGS) entry which is preliminary data.</text>
</comment>
<proteinExistence type="predicted"/>
<keyword evidence="2" id="KW-1185">Reference proteome</keyword>
<dbReference type="Proteomes" id="UP000691718">
    <property type="component" value="Unassembled WGS sequence"/>
</dbReference>
<evidence type="ECO:0000313" key="2">
    <source>
        <dbReference type="Proteomes" id="UP000691718"/>
    </source>
</evidence>
<dbReference type="AlphaFoldDB" id="A0A8S3X8L9"/>
<dbReference type="EMBL" id="CAJQZP010000975">
    <property type="protein sequence ID" value="CAG5004768.1"/>
    <property type="molecule type" value="Genomic_DNA"/>
</dbReference>
<organism evidence="1 2">
    <name type="scientific">Parnassius apollo</name>
    <name type="common">Apollo butterfly</name>
    <name type="synonym">Papilio apollo</name>
    <dbReference type="NCBI Taxonomy" id="110799"/>
    <lineage>
        <taxon>Eukaryota</taxon>
        <taxon>Metazoa</taxon>
        <taxon>Ecdysozoa</taxon>
        <taxon>Arthropoda</taxon>
        <taxon>Hexapoda</taxon>
        <taxon>Insecta</taxon>
        <taxon>Pterygota</taxon>
        <taxon>Neoptera</taxon>
        <taxon>Endopterygota</taxon>
        <taxon>Lepidoptera</taxon>
        <taxon>Glossata</taxon>
        <taxon>Ditrysia</taxon>
        <taxon>Papilionoidea</taxon>
        <taxon>Papilionidae</taxon>
        <taxon>Parnassiinae</taxon>
        <taxon>Parnassini</taxon>
        <taxon>Parnassius</taxon>
        <taxon>Parnassius</taxon>
    </lineage>
</organism>
<sequence length="83" mass="9379">MGLTPLCLKLNGKRAFEESTYLPSMNNYTAMPRVCKEFTVTVSFKHESKTLIKKDDEDLQCAAPFRSYLSQSMGPVIPCSRNL</sequence>